<dbReference type="EMBL" id="CCSB01000002">
    <property type="protein sequence ID" value="CDZ77716.1"/>
    <property type="molecule type" value="Genomic_DNA"/>
</dbReference>
<protein>
    <submittedName>
        <fullName evidence="1">Uncharacterized protein</fullName>
    </submittedName>
</protein>
<evidence type="ECO:0000313" key="1">
    <source>
        <dbReference type="EMBL" id="CDZ77716.1"/>
    </source>
</evidence>
<evidence type="ECO:0000313" key="2">
    <source>
        <dbReference type="Proteomes" id="UP000044071"/>
    </source>
</evidence>
<name>A0A078KXK8_9GAMM</name>
<organism evidence="1 2">
    <name type="scientific">Legionella massiliensis</name>
    <dbReference type="NCBI Taxonomy" id="1034943"/>
    <lineage>
        <taxon>Bacteria</taxon>
        <taxon>Pseudomonadati</taxon>
        <taxon>Pseudomonadota</taxon>
        <taxon>Gammaproteobacteria</taxon>
        <taxon>Legionellales</taxon>
        <taxon>Legionellaceae</taxon>
        <taxon>Legionella</taxon>
    </lineage>
</organism>
<dbReference type="Proteomes" id="UP000044071">
    <property type="component" value="Unassembled WGS sequence"/>
</dbReference>
<sequence>MEIYGLSEQGDAGLVYVSYIETARHPERSEGSPECGTVLIPEILRCALDDGGIKYINH</sequence>
<reference evidence="1 2" key="1">
    <citation type="submission" date="2014-06" db="EMBL/GenBank/DDBJ databases">
        <authorList>
            <person name="Urmite Genomes Urmite Genomes"/>
        </authorList>
    </citation>
    <scope>NUCLEOTIDE SEQUENCE [LARGE SCALE GENOMIC DNA]</scope>
</reference>
<proteinExistence type="predicted"/>
<keyword evidence="2" id="KW-1185">Reference proteome</keyword>
<accession>A0A078KXK8</accession>
<dbReference type="AlphaFoldDB" id="A0A078KXK8"/>
<gene>
    <name evidence="1" type="ORF">BN59_02006</name>
</gene>